<dbReference type="Proteomes" id="UP000002630">
    <property type="component" value="Linkage Group LG14"/>
</dbReference>
<dbReference type="InterPro" id="IPR012469">
    <property type="entry name" value="DUF1688"/>
</dbReference>
<dbReference type="AlphaFoldDB" id="D7FRJ8"/>
<proteinExistence type="predicted"/>
<dbReference type="STRING" id="2880.D7FRJ8"/>
<reference evidence="1 2" key="1">
    <citation type="journal article" date="2010" name="Nature">
        <title>The Ectocarpus genome and the independent evolution of multicellularity in brown algae.</title>
        <authorList>
            <person name="Cock J.M."/>
            <person name="Sterck L."/>
            <person name="Rouze P."/>
            <person name="Scornet D."/>
            <person name="Allen A.E."/>
            <person name="Amoutzias G."/>
            <person name="Anthouard V."/>
            <person name="Artiguenave F."/>
            <person name="Aury J.M."/>
            <person name="Badger J.H."/>
            <person name="Beszteri B."/>
            <person name="Billiau K."/>
            <person name="Bonnet E."/>
            <person name="Bothwell J.H."/>
            <person name="Bowler C."/>
            <person name="Boyen C."/>
            <person name="Brownlee C."/>
            <person name="Carrano C.J."/>
            <person name="Charrier B."/>
            <person name="Cho G.Y."/>
            <person name="Coelho S.M."/>
            <person name="Collen J."/>
            <person name="Corre E."/>
            <person name="Da Silva C."/>
            <person name="Delage L."/>
            <person name="Delaroque N."/>
            <person name="Dittami S.M."/>
            <person name="Doulbeau S."/>
            <person name="Elias M."/>
            <person name="Farnham G."/>
            <person name="Gachon C.M."/>
            <person name="Gschloessl B."/>
            <person name="Heesch S."/>
            <person name="Jabbari K."/>
            <person name="Jubin C."/>
            <person name="Kawai H."/>
            <person name="Kimura K."/>
            <person name="Kloareg B."/>
            <person name="Kupper F.C."/>
            <person name="Lang D."/>
            <person name="Le Bail A."/>
            <person name="Leblanc C."/>
            <person name="Lerouge P."/>
            <person name="Lohr M."/>
            <person name="Lopez P.J."/>
            <person name="Martens C."/>
            <person name="Maumus F."/>
            <person name="Michel G."/>
            <person name="Miranda-Saavedra D."/>
            <person name="Morales J."/>
            <person name="Moreau H."/>
            <person name="Motomura T."/>
            <person name="Nagasato C."/>
            <person name="Napoli C.A."/>
            <person name="Nelson D.R."/>
            <person name="Nyvall-Collen P."/>
            <person name="Peters A.F."/>
            <person name="Pommier C."/>
            <person name="Potin P."/>
            <person name="Poulain J."/>
            <person name="Quesneville H."/>
            <person name="Read B."/>
            <person name="Rensing S.A."/>
            <person name="Ritter A."/>
            <person name="Rousvoal S."/>
            <person name="Samanta M."/>
            <person name="Samson G."/>
            <person name="Schroeder D.C."/>
            <person name="Segurens B."/>
            <person name="Strittmatter M."/>
            <person name="Tonon T."/>
            <person name="Tregear J.W."/>
            <person name="Valentin K."/>
            <person name="von Dassow P."/>
            <person name="Yamagishi T."/>
            <person name="Van de Peer Y."/>
            <person name="Wincker P."/>
        </authorList>
    </citation>
    <scope>NUCLEOTIDE SEQUENCE [LARGE SCALE GENOMIC DNA]</scope>
    <source>
        <strain evidence="2">Ec32 / CCAP1310/4</strain>
    </source>
</reference>
<organism evidence="1 2">
    <name type="scientific">Ectocarpus siliculosus</name>
    <name type="common">Brown alga</name>
    <name type="synonym">Conferva siliculosa</name>
    <dbReference type="NCBI Taxonomy" id="2880"/>
    <lineage>
        <taxon>Eukaryota</taxon>
        <taxon>Sar</taxon>
        <taxon>Stramenopiles</taxon>
        <taxon>Ochrophyta</taxon>
        <taxon>PX clade</taxon>
        <taxon>Phaeophyceae</taxon>
        <taxon>Ectocarpales</taxon>
        <taxon>Ectocarpaceae</taxon>
        <taxon>Ectocarpus</taxon>
    </lineage>
</organism>
<gene>
    <name evidence="1" type="ORF">Esi_0215_0034</name>
</gene>
<dbReference type="eggNOG" id="ENOG502QR4F">
    <property type="taxonomic scope" value="Eukaryota"/>
</dbReference>
<dbReference type="OrthoDB" id="2153176at2759"/>
<accession>D7FRJ8</accession>
<dbReference type="EMBL" id="FN648393">
    <property type="protein sequence ID" value="CBJ30789.1"/>
    <property type="molecule type" value="Genomic_DNA"/>
</dbReference>
<evidence type="ECO:0000313" key="2">
    <source>
        <dbReference type="Proteomes" id="UP000002630"/>
    </source>
</evidence>
<dbReference type="InParanoid" id="D7FRJ8"/>
<dbReference type="EMBL" id="FN649739">
    <property type="protein sequence ID" value="CBJ30789.1"/>
    <property type="molecule type" value="Genomic_DNA"/>
</dbReference>
<evidence type="ECO:0008006" key="3">
    <source>
        <dbReference type="Google" id="ProtNLM"/>
    </source>
</evidence>
<dbReference type="PANTHER" id="PTHR31687">
    <property type="match status" value="1"/>
</dbReference>
<name>D7FRJ8_ECTSI</name>
<dbReference type="Pfam" id="PF07958">
    <property type="entry name" value="DUF1688"/>
    <property type="match status" value="1"/>
</dbReference>
<dbReference type="OMA" id="VPMFTAD"/>
<keyword evidence="2" id="KW-1185">Reference proteome</keyword>
<protein>
    <recommendedName>
        <fullName evidence="3">Uracil catabolism protein 4</fullName>
    </recommendedName>
</protein>
<dbReference type="PANTHER" id="PTHR31687:SF3">
    <property type="entry name" value="PROTEIN URG3"/>
    <property type="match status" value="1"/>
</dbReference>
<evidence type="ECO:0000313" key="1">
    <source>
        <dbReference type="EMBL" id="CBJ30789.1"/>
    </source>
</evidence>
<sequence length="430" mass="46967">MSSLAYTAPAGTSERVATLRSLACIRERCGVIFDAAKSDKLAHFRLDLSKMDDVATFVQGLMDRDYSSYDDVPYHSRWRHFEAGGLDRTARLTAAWDGSKSCDELEKARRLVDLVVTSVLLDAGAGDVWKYTEKSTGFEAGRSEGLGVASFHMFGAGAFSSDTGSNPHRADSLGLKGLADDSVRRAFQVDDGVNPLVGCDGRTQVLKRLGTALEQHPVFFEAGGIFRPGNMVDYLLAQASDDSKTVSITKVWEVVMYGFEAMWPAGRTELDGRSMGDVWEHSALPDDGSGWSNLVPFHKLSQWMTYSLMEPLQAAGLVLTETELMTGLPEYRNGGLLLDMGLLEAKHPGVTGQAHGPEEEVIVEWRALTVCLLDEVAAALRQKLGKTEKEFPLVKMLEGGTWKAGRYMAKTLRPQTCGPPIEIVSDGTVF</sequence>